<name>A0A915JU25_ROMCU</name>
<accession>A0A915JU25</accession>
<evidence type="ECO:0000313" key="2">
    <source>
        <dbReference type="Proteomes" id="UP000887565"/>
    </source>
</evidence>
<dbReference type="WBParaSite" id="nRc.2.0.1.t29312-RA">
    <property type="protein sequence ID" value="nRc.2.0.1.t29312-RA"/>
    <property type="gene ID" value="nRc.2.0.1.g29312"/>
</dbReference>
<dbReference type="Proteomes" id="UP000887565">
    <property type="component" value="Unplaced"/>
</dbReference>
<feature type="region of interest" description="Disordered" evidence="1">
    <location>
        <begin position="1"/>
        <end position="68"/>
    </location>
</feature>
<dbReference type="AlphaFoldDB" id="A0A915JU25"/>
<reference evidence="3" key="1">
    <citation type="submission" date="2022-11" db="UniProtKB">
        <authorList>
            <consortium name="WormBaseParasite"/>
        </authorList>
    </citation>
    <scope>IDENTIFICATION</scope>
</reference>
<organism evidence="2 3">
    <name type="scientific">Romanomermis culicivorax</name>
    <name type="common">Nematode worm</name>
    <dbReference type="NCBI Taxonomy" id="13658"/>
    <lineage>
        <taxon>Eukaryota</taxon>
        <taxon>Metazoa</taxon>
        <taxon>Ecdysozoa</taxon>
        <taxon>Nematoda</taxon>
        <taxon>Enoplea</taxon>
        <taxon>Dorylaimia</taxon>
        <taxon>Mermithida</taxon>
        <taxon>Mermithoidea</taxon>
        <taxon>Mermithidae</taxon>
        <taxon>Romanomermis</taxon>
    </lineage>
</organism>
<proteinExistence type="predicted"/>
<evidence type="ECO:0000313" key="3">
    <source>
        <dbReference type="WBParaSite" id="nRc.2.0.1.t29312-RA"/>
    </source>
</evidence>
<feature type="compositionally biased region" description="Polar residues" evidence="1">
    <location>
        <begin position="11"/>
        <end position="25"/>
    </location>
</feature>
<keyword evidence="2" id="KW-1185">Reference proteome</keyword>
<sequence>MLRHMRRAAGQLNSFTSSVSESAPGTTIEPGVAADDDDEATAERPRCAADLPHCGEPPVIGDQEWDRK</sequence>
<evidence type="ECO:0000256" key="1">
    <source>
        <dbReference type="SAM" id="MobiDB-lite"/>
    </source>
</evidence>
<protein>
    <submittedName>
        <fullName evidence="3">Uncharacterized protein</fullName>
    </submittedName>
</protein>